<evidence type="ECO:0000256" key="7">
    <source>
        <dbReference type="PIRSR" id="PIRSR001359-1"/>
    </source>
</evidence>
<dbReference type="NCBIfam" id="NF009374">
    <property type="entry name" value="PRK12737.1"/>
    <property type="match status" value="1"/>
</dbReference>
<dbReference type="AlphaFoldDB" id="A0A376VFM8"/>
<feature type="binding site" evidence="9">
    <location>
        <position position="219"/>
    </location>
    <ligand>
        <name>Zn(2+)</name>
        <dbReference type="ChEBI" id="CHEBI:29105"/>
        <label>1</label>
        <note>catalytic</note>
    </ligand>
</feature>
<dbReference type="NCBIfam" id="NF006626">
    <property type="entry name" value="PRK09195.1"/>
    <property type="match status" value="1"/>
</dbReference>
<feature type="binding site" evidence="6">
    <location>
        <position position="122"/>
    </location>
    <ligand>
        <name>Zn(2+)</name>
        <dbReference type="ChEBI" id="CHEBI:29105"/>
        <note>catalytic</note>
    </ligand>
</feature>
<evidence type="ECO:0000256" key="3">
    <source>
        <dbReference type="ARBA" id="ARBA00022833"/>
    </source>
</evidence>
<dbReference type="SUPFAM" id="SSF51569">
    <property type="entry name" value="Aldolase"/>
    <property type="match status" value="1"/>
</dbReference>
<evidence type="ECO:0000256" key="1">
    <source>
        <dbReference type="ARBA" id="ARBA00005191"/>
    </source>
</evidence>
<feature type="binding site" evidence="6 8">
    <location>
        <position position="220"/>
    </location>
    <ligand>
        <name>dihydroxyacetone phosphate</name>
        <dbReference type="ChEBI" id="CHEBI:57642"/>
    </ligand>
</feature>
<comment type="cofactor">
    <cofactor evidence="6">
        <name>Zn(2+)</name>
        <dbReference type="ChEBI" id="CHEBI:29105"/>
    </cofactor>
    <text evidence="6">Binds 1 zinc ion per subunit.</text>
</comment>
<evidence type="ECO:0000256" key="6">
    <source>
        <dbReference type="HAMAP-Rule" id="MF_01294"/>
    </source>
</evidence>
<dbReference type="GO" id="GO:0008270">
    <property type="term" value="F:zinc ion binding"/>
    <property type="evidence" value="ECO:0007669"/>
    <property type="project" value="UniProtKB-UniRule"/>
</dbReference>
<dbReference type="EMBL" id="UGCU01000001">
    <property type="protein sequence ID" value="STJ10602.1"/>
    <property type="molecule type" value="Genomic_DNA"/>
</dbReference>
<gene>
    <name evidence="10" type="primary">gatY_3</name>
    <name evidence="6" type="synonym">gatY</name>
    <name evidence="10" type="ORF">NCTC9077_02277</name>
</gene>
<dbReference type="Gene3D" id="3.20.20.70">
    <property type="entry name" value="Aldolase class I"/>
    <property type="match status" value="1"/>
</dbReference>
<reference evidence="10 11" key="1">
    <citation type="submission" date="2018-06" db="EMBL/GenBank/DDBJ databases">
        <authorList>
            <consortium name="Pathogen Informatics"/>
            <person name="Doyle S."/>
        </authorList>
    </citation>
    <scope>NUCLEOTIDE SEQUENCE [LARGE SCALE GENOMIC DNA]</scope>
    <source>
        <strain evidence="10 11">NCTC9077</strain>
    </source>
</reference>
<dbReference type="FunFam" id="3.20.20.70:FF:000043">
    <property type="entry name" value="D-tagatose-1,6-bisphosphate aldolase subunit GatY"/>
    <property type="match status" value="1"/>
</dbReference>
<dbReference type="EC" id="4.1.2.40" evidence="6"/>
<comment type="pathway">
    <text evidence="1 6">Carbohydrate metabolism; D-tagatose 6-phosphate degradation; D-glyceraldehyde 3-phosphate and glycerone phosphate from D-tagatose 6-phosphate: step 2/2.</text>
</comment>
<comment type="cofactor">
    <cofactor evidence="9">
        <name>Zn(2+)</name>
        <dbReference type="ChEBI" id="CHEBI:29105"/>
    </cofactor>
    <text evidence="9">Binds 2 Zn(2+) ions per subunit. One is catalytic and the other provides a structural contribution.</text>
</comment>
<dbReference type="GO" id="GO:2001059">
    <property type="term" value="P:D-tagatose 6-phosphate catabolic process"/>
    <property type="evidence" value="ECO:0007669"/>
    <property type="project" value="UniProtKB-UniRule"/>
</dbReference>
<dbReference type="Proteomes" id="UP000254495">
    <property type="component" value="Unassembled WGS sequence"/>
</dbReference>
<name>A0A376VFM8_ECOLX</name>
<dbReference type="InterPro" id="IPR023955">
    <property type="entry name" value="TagBP_aldolase_GatY"/>
</dbReference>
<evidence type="ECO:0000256" key="4">
    <source>
        <dbReference type="ARBA" id="ARBA00022877"/>
    </source>
</evidence>
<keyword evidence="5 6" id="KW-0456">Lyase</keyword>
<evidence type="ECO:0000256" key="5">
    <source>
        <dbReference type="ARBA" id="ARBA00023239"/>
    </source>
</evidence>
<dbReference type="PROSITE" id="PS00806">
    <property type="entry name" value="ALDOLASE_CLASS_II_2"/>
    <property type="match status" value="1"/>
</dbReference>
<dbReference type="InterPro" id="IPR000771">
    <property type="entry name" value="FBA_II"/>
</dbReference>
<feature type="binding site" evidence="6 8">
    <location>
        <begin position="269"/>
        <end position="272"/>
    </location>
    <ligand>
        <name>dihydroxyacetone phosphate</name>
        <dbReference type="ChEBI" id="CHEBI:57642"/>
    </ligand>
</feature>
<dbReference type="PANTHER" id="PTHR30304:SF0">
    <property type="entry name" value="D-TAGATOSE-1,6-BISPHOSPHATE ALDOLASE SUBUNIT GATY-RELATED"/>
    <property type="match status" value="1"/>
</dbReference>
<feature type="binding site" evidence="9">
    <location>
        <position position="173"/>
    </location>
    <ligand>
        <name>Zn(2+)</name>
        <dbReference type="ChEBI" id="CHEBI:29105"/>
        <label>2</label>
    </ligand>
</feature>
<keyword evidence="3 6" id="KW-0862">Zinc</keyword>
<dbReference type="InterPro" id="IPR050246">
    <property type="entry name" value="Class_II_FBP_aldolase"/>
</dbReference>
<feature type="binding site" evidence="6">
    <location>
        <position position="247"/>
    </location>
    <ligand>
        <name>Zn(2+)</name>
        <dbReference type="ChEBI" id="CHEBI:29105"/>
        <note>catalytic</note>
    </ligand>
</feature>
<evidence type="ECO:0000256" key="2">
    <source>
        <dbReference type="ARBA" id="ARBA00022723"/>
    </source>
</evidence>
<keyword evidence="4 6" id="KW-0298">Galactitol metabolism</keyword>
<dbReference type="InterPro" id="IPR011288">
    <property type="entry name" value="TagBP_ald_KbaY/GatY"/>
</dbReference>
<dbReference type="NCBIfam" id="TIGR01858">
    <property type="entry name" value="tag_bisphos_ald"/>
    <property type="match status" value="1"/>
</dbReference>
<dbReference type="PANTHER" id="PTHR30304">
    <property type="entry name" value="D-TAGATOSE-1,6-BISPHOSPHATE ALDOLASE"/>
    <property type="match status" value="1"/>
</dbReference>
<keyword evidence="2 6" id="KW-0479">Metal-binding</keyword>
<proteinExistence type="inferred from homology"/>
<dbReference type="InterPro" id="IPR013785">
    <property type="entry name" value="Aldolase_TIM"/>
</dbReference>
<comment type="function">
    <text evidence="6">Catalytic subunit of the tagatose-1,6-bisphosphate aldolase GatYZ, which catalyzes the reversible aldol condensation of dihydroxyacetone phosphate (DHAP or glycerone-phosphate) with glyceraldehyde 3-phosphate (G3P) to produce tagatose 1,6-bisphosphate (TBP). Requires GatZ subunit for full activity and stability. Is involved in the catabolism of galactitol.</text>
</comment>
<dbReference type="PIRSF" id="PIRSF001359">
    <property type="entry name" value="F_bP_aldolase_II"/>
    <property type="match status" value="1"/>
</dbReference>
<feature type="binding site" evidence="9">
    <location>
        <position position="247"/>
    </location>
    <ligand>
        <name>Zn(2+)</name>
        <dbReference type="ChEBI" id="CHEBI:29105"/>
        <label>1</label>
        <note>catalytic</note>
    </ligand>
</feature>
<dbReference type="HAMAP" id="MF_01294">
    <property type="entry name" value="TagBP_aldolase_GatY"/>
    <property type="match status" value="1"/>
</dbReference>
<comment type="similarity">
    <text evidence="6">Belongs to the class II fructose-bisphosphate aldolase family. TagBP aldolase GatY subfamily.</text>
</comment>
<evidence type="ECO:0000256" key="9">
    <source>
        <dbReference type="PIRSR" id="PIRSR001359-3"/>
    </source>
</evidence>
<evidence type="ECO:0000313" key="10">
    <source>
        <dbReference type="EMBL" id="STJ10602.1"/>
    </source>
</evidence>
<dbReference type="PROSITE" id="PS00602">
    <property type="entry name" value="ALDOLASE_CLASS_II_1"/>
    <property type="match status" value="1"/>
</dbReference>
<dbReference type="CDD" id="cd00947">
    <property type="entry name" value="TBP_aldolase_IIB"/>
    <property type="match status" value="1"/>
</dbReference>
<feature type="binding site" evidence="9">
    <location>
        <position position="143"/>
    </location>
    <ligand>
        <name>Zn(2+)</name>
        <dbReference type="ChEBI" id="CHEBI:29105"/>
        <label>2</label>
    </ligand>
</feature>
<protein>
    <recommendedName>
        <fullName evidence="6">D-tagatose-1,6-bisphosphate aldolase subunit GatY</fullName>
        <shortName evidence="6">TBPA</shortName>
        <shortName evidence="6">TagBP aldolase</shortName>
        <ecNumber evidence="6">4.1.2.40</ecNumber>
    </recommendedName>
    <alternativeName>
        <fullName evidence="6">D-tagatose-bisphosphate aldolase class II</fullName>
    </alternativeName>
    <alternativeName>
        <fullName evidence="6">Tagatose-bisphosphate aldolase</fullName>
    </alternativeName>
</protein>
<comment type="catalytic activity">
    <reaction evidence="6">
        <text>D-tagatofuranose 1,6-bisphosphate = D-glyceraldehyde 3-phosphate + dihydroxyacetone phosphate</text>
        <dbReference type="Rhea" id="RHEA:22948"/>
        <dbReference type="ChEBI" id="CHEBI:57642"/>
        <dbReference type="ChEBI" id="CHEBI:58694"/>
        <dbReference type="ChEBI" id="CHEBI:59776"/>
        <dbReference type="EC" id="4.1.2.40"/>
    </reaction>
</comment>
<evidence type="ECO:0000313" key="11">
    <source>
        <dbReference type="Proteomes" id="UP000254495"/>
    </source>
</evidence>
<feature type="binding site" evidence="6">
    <location>
        <position position="219"/>
    </location>
    <ligand>
        <name>Zn(2+)</name>
        <dbReference type="ChEBI" id="CHEBI:29105"/>
        <note>catalytic</note>
    </ligand>
</feature>
<feature type="binding site" evidence="9">
    <location>
        <position position="122"/>
    </location>
    <ligand>
        <name>Zn(2+)</name>
        <dbReference type="ChEBI" id="CHEBI:29105"/>
        <label>1</label>
        <note>catalytic</note>
    </ligand>
</feature>
<comment type="subunit">
    <text evidence="6">Forms a complex with GatZ.</text>
</comment>
<feature type="active site" description="Proton donor" evidence="6 7">
    <location>
        <position position="121"/>
    </location>
</feature>
<dbReference type="GO" id="GO:0005829">
    <property type="term" value="C:cytosol"/>
    <property type="evidence" value="ECO:0007669"/>
    <property type="project" value="TreeGrafter"/>
</dbReference>
<dbReference type="GO" id="GO:0019404">
    <property type="term" value="P:galactitol catabolic process"/>
    <property type="evidence" value="ECO:0007669"/>
    <property type="project" value="InterPro"/>
</dbReference>
<dbReference type="NCBIfam" id="TIGR00167">
    <property type="entry name" value="cbbA"/>
    <property type="match status" value="1"/>
</dbReference>
<sequence>MPVILINFRIVVFVIIISTFENKSFHYVFEIESKRQDMKMYVVSTKQMLNNAQRGGYAVPAFNIHNLETMQVVVETAANLHAPVIIAGTPGTFTHAGTENLLALVSAMAKQYHHPLAIHLDHHTKFDDIAQKVRSGVRSVMIDASHLPFAQNISRVKEVVDFCHRFDVSVEAELGQLGGQEDDVQVNEADALYTNPVQAREFAEATGIDSLAVAIGTAHGMYASAPVLDFSRLENIRQWVNLPLVLHGASGLSTKDIQQTIKLGICKINVATELKNAFSQALKNYLTEHPEATDPRDYLQSAKSAMRDVVSKVIADCGCEGRA</sequence>
<evidence type="ECO:0000256" key="8">
    <source>
        <dbReference type="PIRSR" id="PIRSR001359-2"/>
    </source>
</evidence>
<dbReference type="UniPathway" id="UPA00704">
    <property type="reaction ID" value="UER00716"/>
</dbReference>
<dbReference type="GO" id="GO:0009025">
    <property type="term" value="F:tagatose-bisphosphate aldolase activity"/>
    <property type="evidence" value="ECO:0007669"/>
    <property type="project" value="UniProtKB-UniRule"/>
</dbReference>
<accession>A0A376VFM8</accession>
<dbReference type="Pfam" id="PF01116">
    <property type="entry name" value="F_bP_aldolase"/>
    <property type="match status" value="1"/>
</dbReference>
<feature type="binding site" evidence="6 8">
    <location>
        <begin position="248"/>
        <end position="250"/>
    </location>
    <ligand>
        <name>dihydroxyacetone phosphate</name>
        <dbReference type="ChEBI" id="CHEBI:57642"/>
    </ligand>
</feature>
<organism evidence="10 11">
    <name type="scientific">Escherichia coli</name>
    <dbReference type="NCBI Taxonomy" id="562"/>
    <lineage>
        <taxon>Bacteria</taxon>
        <taxon>Pseudomonadati</taxon>
        <taxon>Pseudomonadota</taxon>
        <taxon>Gammaproteobacteria</taxon>
        <taxon>Enterobacterales</taxon>
        <taxon>Enterobacteriaceae</taxon>
        <taxon>Escherichia</taxon>
    </lineage>
</organism>